<proteinExistence type="predicted"/>
<sequence>MQISTSTKTITDSRCLLSHNPTLWSLSHRAALQGIGVDTRFGRYFRFMPYLEHLRIDTPLDKWHLEQIDKYYSSQLISLFISYNKRKHQHLFKRLSQLFQIEMPSSG</sequence>
<name>A0A915CPG5_9BILA</name>
<protein>
    <submittedName>
        <fullName evidence="2">Uncharacterized protein</fullName>
    </submittedName>
</protein>
<keyword evidence="1" id="KW-1185">Reference proteome</keyword>
<dbReference type="Proteomes" id="UP000887574">
    <property type="component" value="Unplaced"/>
</dbReference>
<dbReference type="WBParaSite" id="jg11194">
    <property type="protein sequence ID" value="jg11194"/>
    <property type="gene ID" value="jg11194"/>
</dbReference>
<organism evidence="1 2">
    <name type="scientific">Ditylenchus dipsaci</name>
    <dbReference type="NCBI Taxonomy" id="166011"/>
    <lineage>
        <taxon>Eukaryota</taxon>
        <taxon>Metazoa</taxon>
        <taxon>Ecdysozoa</taxon>
        <taxon>Nematoda</taxon>
        <taxon>Chromadorea</taxon>
        <taxon>Rhabditida</taxon>
        <taxon>Tylenchina</taxon>
        <taxon>Tylenchomorpha</taxon>
        <taxon>Sphaerularioidea</taxon>
        <taxon>Anguinidae</taxon>
        <taxon>Anguininae</taxon>
        <taxon>Ditylenchus</taxon>
    </lineage>
</organism>
<evidence type="ECO:0000313" key="1">
    <source>
        <dbReference type="Proteomes" id="UP000887574"/>
    </source>
</evidence>
<dbReference type="AlphaFoldDB" id="A0A915CPG5"/>
<evidence type="ECO:0000313" key="2">
    <source>
        <dbReference type="WBParaSite" id="jg11194"/>
    </source>
</evidence>
<accession>A0A915CPG5</accession>
<reference evidence="2" key="1">
    <citation type="submission" date="2022-11" db="UniProtKB">
        <authorList>
            <consortium name="WormBaseParasite"/>
        </authorList>
    </citation>
    <scope>IDENTIFICATION</scope>
</reference>